<dbReference type="GO" id="GO:0000976">
    <property type="term" value="F:transcription cis-regulatory region binding"/>
    <property type="evidence" value="ECO:0007669"/>
    <property type="project" value="TreeGrafter"/>
</dbReference>
<dbReference type="SMART" id="SM00862">
    <property type="entry name" value="Trans_reg_C"/>
    <property type="match status" value="1"/>
</dbReference>
<dbReference type="Pfam" id="PF00072">
    <property type="entry name" value="Response_reg"/>
    <property type="match status" value="1"/>
</dbReference>
<dbReference type="InterPro" id="IPR001867">
    <property type="entry name" value="OmpR/PhoB-type_DNA-bd"/>
</dbReference>
<evidence type="ECO:0000256" key="4">
    <source>
        <dbReference type="ARBA" id="ARBA00023012"/>
    </source>
</evidence>
<evidence type="ECO:0000256" key="8">
    <source>
        <dbReference type="PROSITE-ProRule" id="PRU00169"/>
    </source>
</evidence>
<protein>
    <submittedName>
        <fullName evidence="12">Response regulator transcription factor</fullName>
    </submittedName>
</protein>
<keyword evidence="3 8" id="KW-0597">Phosphoprotein</keyword>
<dbReference type="SUPFAM" id="SSF52172">
    <property type="entry name" value="CheY-like"/>
    <property type="match status" value="1"/>
</dbReference>
<dbReference type="KEGG" id="dee:HQN60_05205"/>
<sequence length="220" mass="24754">MRILLVEDDLLLGEGIQDGLVDAGFVVDWFKDGEAGRTALQTEHSFDLVVLDIAMPRLDGLSLLAWIRRNLGNLPVLLLTARDSIEDRITGLDAGADDYLVKPFALGELIARLHALLRRAHGRSENSLTWQSIVLDPAHKTASKDGIPLDLTAMEFKLLHLLMANYPHYLSRSQFDEKLYGWQGEIESNTLDVHLSHLRKKLGSEVIRNVRNLGWRLESN</sequence>
<keyword evidence="5" id="KW-0805">Transcription regulation</keyword>
<dbReference type="Gene3D" id="6.10.250.690">
    <property type="match status" value="1"/>
</dbReference>
<evidence type="ECO:0000313" key="13">
    <source>
        <dbReference type="Proteomes" id="UP000504844"/>
    </source>
</evidence>
<evidence type="ECO:0000256" key="1">
    <source>
        <dbReference type="ARBA" id="ARBA00004496"/>
    </source>
</evidence>
<dbReference type="Gene3D" id="1.10.10.10">
    <property type="entry name" value="Winged helix-like DNA-binding domain superfamily/Winged helix DNA-binding domain"/>
    <property type="match status" value="1"/>
</dbReference>
<dbReference type="EMBL" id="CP054143">
    <property type="protein sequence ID" value="QKJ66159.1"/>
    <property type="molecule type" value="Genomic_DNA"/>
</dbReference>
<dbReference type="InterPro" id="IPR036388">
    <property type="entry name" value="WH-like_DNA-bd_sf"/>
</dbReference>
<dbReference type="CDD" id="cd17624">
    <property type="entry name" value="REC_OmpR_PmrA-like"/>
    <property type="match status" value="1"/>
</dbReference>
<dbReference type="InterPro" id="IPR011006">
    <property type="entry name" value="CheY-like_superfamily"/>
</dbReference>
<dbReference type="CDD" id="cd00383">
    <property type="entry name" value="trans_reg_C"/>
    <property type="match status" value="1"/>
</dbReference>
<feature type="modified residue" description="4-aspartylphosphate" evidence="8">
    <location>
        <position position="52"/>
    </location>
</feature>
<dbReference type="Gene3D" id="3.40.50.2300">
    <property type="match status" value="1"/>
</dbReference>
<dbReference type="AlphaFoldDB" id="A0A6M8STK9"/>
<dbReference type="InterPro" id="IPR039420">
    <property type="entry name" value="WalR-like"/>
</dbReference>
<dbReference type="Proteomes" id="UP000504844">
    <property type="component" value="Chromosome"/>
</dbReference>
<reference evidence="12 13" key="1">
    <citation type="submission" date="2020-05" db="EMBL/GenBank/DDBJ databases">
        <title>Complete genome sequence of Deefgea sp. D17.</title>
        <authorList>
            <person name="Bae J.-W."/>
            <person name="Han J.E."/>
        </authorList>
    </citation>
    <scope>NUCLEOTIDE SEQUENCE [LARGE SCALE GENOMIC DNA]</scope>
    <source>
        <strain evidence="12 13">D17</strain>
    </source>
</reference>
<dbReference type="PROSITE" id="PS51755">
    <property type="entry name" value="OMPR_PHOB"/>
    <property type="match status" value="1"/>
</dbReference>
<comment type="subcellular location">
    <subcellularLocation>
        <location evidence="1">Cytoplasm</location>
    </subcellularLocation>
</comment>
<dbReference type="GO" id="GO:0005829">
    <property type="term" value="C:cytosol"/>
    <property type="evidence" value="ECO:0007669"/>
    <property type="project" value="TreeGrafter"/>
</dbReference>
<accession>A0A6M8STK9</accession>
<evidence type="ECO:0000259" key="10">
    <source>
        <dbReference type="PROSITE" id="PS50110"/>
    </source>
</evidence>
<organism evidence="12 13">
    <name type="scientific">Deefgea piscis</name>
    <dbReference type="NCBI Taxonomy" id="2739061"/>
    <lineage>
        <taxon>Bacteria</taxon>
        <taxon>Pseudomonadati</taxon>
        <taxon>Pseudomonadota</taxon>
        <taxon>Betaproteobacteria</taxon>
        <taxon>Neisseriales</taxon>
        <taxon>Chitinibacteraceae</taxon>
        <taxon>Deefgea</taxon>
    </lineage>
</organism>
<keyword evidence="7" id="KW-0804">Transcription</keyword>
<dbReference type="RefSeq" id="WP_173532663.1">
    <property type="nucleotide sequence ID" value="NZ_CP054143.1"/>
</dbReference>
<dbReference type="SMART" id="SM00448">
    <property type="entry name" value="REC"/>
    <property type="match status" value="1"/>
</dbReference>
<evidence type="ECO:0000259" key="11">
    <source>
        <dbReference type="PROSITE" id="PS51755"/>
    </source>
</evidence>
<dbReference type="PANTHER" id="PTHR48111:SF35">
    <property type="entry name" value="TRANSCRIPTIONAL REGULATORY PROTEIN QSEB"/>
    <property type="match status" value="1"/>
</dbReference>
<dbReference type="PROSITE" id="PS50110">
    <property type="entry name" value="RESPONSE_REGULATORY"/>
    <property type="match status" value="1"/>
</dbReference>
<name>A0A6M8STK9_9NEIS</name>
<keyword evidence="13" id="KW-1185">Reference proteome</keyword>
<dbReference type="GO" id="GO:0032993">
    <property type="term" value="C:protein-DNA complex"/>
    <property type="evidence" value="ECO:0007669"/>
    <property type="project" value="TreeGrafter"/>
</dbReference>
<dbReference type="GO" id="GO:0000156">
    <property type="term" value="F:phosphorelay response regulator activity"/>
    <property type="evidence" value="ECO:0007669"/>
    <property type="project" value="TreeGrafter"/>
</dbReference>
<gene>
    <name evidence="12" type="ORF">HQN60_05205</name>
</gene>
<evidence type="ECO:0000256" key="7">
    <source>
        <dbReference type="ARBA" id="ARBA00023163"/>
    </source>
</evidence>
<evidence type="ECO:0000256" key="3">
    <source>
        <dbReference type="ARBA" id="ARBA00022553"/>
    </source>
</evidence>
<feature type="domain" description="Response regulatory" evidence="10">
    <location>
        <begin position="2"/>
        <end position="117"/>
    </location>
</feature>
<feature type="DNA-binding region" description="OmpR/PhoB-type" evidence="9">
    <location>
        <begin position="125"/>
        <end position="219"/>
    </location>
</feature>
<keyword evidence="4" id="KW-0902">Two-component regulatory system</keyword>
<evidence type="ECO:0000313" key="12">
    <source>
        <dbReference type="EMBL" id="QKJ66159.1"/>
    </source>
</evidence>
<evidence type="ECO:0000256" key="9">
    <source>
        <dbReference type="PROSITE-ProRule" id="PRU01091"/>
    </source>
</evidence>
<keyword evidence="2" id="KW-0963">Cytoplasm</keyword>
<evidence type="ECO:0000256" key="6">
    <source>
        <dbReference type="ARBA" id="ARBA00023125"/>
    </source>
</evidence>
<dbReference type="Pfam" id="PF00486">
    <property type="entry name" value="Trans_reg_C"/>
    <property type="match status" value="1"/>
</dbReference>
<evidence type="ECO:0000256" key="2">
    <source>
        <dbReference type="ARBA" id="ARBA00022490"/>
    </source>
</evidence>
<feature type="domain" description="OmpR/PhoB-type" evidence="11">
    <location>
        <begin position="125"/>
        <end position="219"/>
    </location>
</feature>
<dbReference type="GO" id="GO:0006355">
    <property type="term" value="P:regulation of DNA-templated transcription"/>
    <property type="evidence" value="ECO:0007669"/>
    <property type="project" value="InterPro"/>
</dbReference>
<proteinExistence type="predicted"/>
<dbReference type="InterPro" id="IPR001789">
    <property type="entry name" value="Sig_transdc_resp-reg_receiver"/>
</dbReference>
<evidence type="ECO:0000256" key="5">
    <source>
        <dbReference type="ARBA" id="ARBA00023015"/>
    </source>
</evidence>
<dbReference type="FunFam" id="3.40.50.2300:FF:000002">
    <property type="entry name" value="DNA-binding response regulator PhoP"/>
    <property type="match status" value="1"/>
</dbReference>
<keyword evidence="6 9" id="KW-0238">DNA-binding</keyword>
<dbReference type="PANTHER" id="PTHR48111">
    <property type="entry name" value="REGULATOR OF RPOS"/>
    <property type="match status" value="1"/>
</dbReference>